<gene>
    <name evidence="4" type="ORF">S03H2_20208</name>
</gene>
<feature type="non-terminal residue" evidence="4">
    <location>
        <position position="1"/>
    </location>
</feature>
<dbReference type="PANTHER" id="PTHR43201:SF5">
    <property type="entry name" value="MEDIUM-CHAIN ACYL-COA LIGASE ACSF2, MITOCHONDRIAL"/>
    <property type="match status" value="1"/>
</dbReference>
<evidence type="ECO:0000256" key="1">
    <source>
        <dbReference type="ARBA" id="ARBA00006432"/>
    </source>
</evidence>
<name>X1FRS3_9ZZZZ</name>
<proteinExistence type="inferred from homology"/>
<keyword evidence="2" id="KW-0436">Ligase</keyword>
<dbReference type="Pfam" id="PF00501">
    <property type="entry name" value="AMP-binding"/>
    <property type="match status" value="1"/>
</dbReference>
<dbReference type="SUPFAM" id="SSF56801">
    <property type="entry name" value="Acetyl-CoA synthetase-like"/>
    <property type="match status" value="1"/>
</dbReference>
<dbReference type="GO" id="GO:0006631">
    <property type="term" value="P:fatty acid metabolic process"/>
    <property type="evidence" value="ECO:0007669"/>
    <property type="project" value="TreeGrafter"/>
</dbReference>
<feature type="non-terminal residue" evidence="4">
    <location>
        <position position="294"/>
    </location>
</feature>
<dbReference type="GO" id="GO:0031956">
    <property type="term" value="F:medium-chain fatty acid-CoA ligase activity"/>
    <property type="evidence" value="ECO:0007669"/>
    <property type="project" value="TreeGrafter"/>
</dbReference>
<sequence>IYFGIIKISAVAVPLDTKYKVDELASLFDDSQPKVLVTESPFLEPLVPILPRFKYIEYIIDLSSKYEGRFLSYQEIMGAGSAQKVKVEPEPEDIANIAYTSGPAFRPRGVMLSHQDLVMNAAISGDGFQQTDEDVAVLFALPLHHVVGLEAVLLTSISKGSTVVMLPGLSISGLMGTIEKERGTIFMGVPFIFILMVHMAEEEGIKHDLLSLRLCCAGGAPMPTNIMKRFKQLYGLDIVQFWGLTEATARVTCQPVDGTGKLGSVGKALPGWEVKIVEDNGEELPLNQSGEIIV</sequence>
<reference evidence="4" key="1">
    <citation type="journal article" date="2014" name="Front. Microbiol.">
        <title>High frequency of phylogenetically diverse reductive dehalogenase-homologous genes in deep subseafloor sedimentary metagenomes.</title>
        <authorList>
            <person name="Kawai M."/>
            <person name="Futagami T."/>
            <person name="Toyoda A."/>
            <person name="Takaki Y."/>
            <person name="Nishi S."/>
            <person name="Hori S."/>
            <person name="Arai W."/>
            <person name="Tsubouchi T."/>
            <person name="Morono Y."/>
            <person name="Uchiyama I."/>
            <person name="Ito T."/>
            <person name="Fujiyama A."/>
            <person name="Inagaki F."/>
            <person name="Takami H."/>
        </authorList>
    </citation>
    <scope>NUCLEOTIDE SEQUENCE</scope>
    <source>
        <strain evidence="4">Expedition CK06-06</strain>
    </source>
</reference>
<dbReference type="PANTHER" id="PTHR43201">
    <property type="entry name" value="ACYL-COA SYNTHETASE"/>
    <property type="match status" value="1"/>
</dbReference>
<protein>
    <recommendedName>
        <fullName evidence="3">AMP-dependent synthetase/ligase domain-containing protein</fullName>
    </recommendedName>
</protein>
<dbReference type="InterPro" id="IPR042099">
    <property type="entry name" value="ANL_N_sf"/>
</dbReference>
<dbReference type="InterPro" id="IPR000873">
    <property type="entry name" value="AMP-dep_synth/lig_dom"/>
</dbReference>
<evidence type="ECO:0000259" key="3">
    <source>
        <dbReference type="Pfam" id="PF00501"/>
    </source>
</evidence>
<accession>X1FRS3</accession>
<evidence type="ECO:0000313" key="4">
    <source>
        <dbReference type="EMBL" id="GAH35245.1"/>
    </source>
</evidence>
<dbReference type="Gene3D" id="3.40.50.12780">
    <property type="entry name" value="N-terminal domain of ligase-like"/>
    <property type="match status" value="1"/>
</dbReference>
<comment type="similarity">
    <text evidence="1">Belongs to the ATP-dependent AMP-binding enzyme family.</text>
</comment>
<feature type="domain" description="AMP-dependent synthetase/ligase" evidence="3">
    <location>
        <begin position="2"/>
        <end position="294"/>
    </location>
</feature>
<comment type="caution">
    <text evidence="4">The sequence shown here is derived from an EMBL/GenBank/DDBJ whole genome shotgun (WGS) entry which is preliminary data.</text>
</comment>
<dbReference type="AlphaFoldDB" id="X1FRS3"/>
<evidence type="ECO:0000256" key="2">
    <source>
        <dbReference type="ARBA" id="ARBA00022598"/>
    </source>
</evidence>
<dbReference type="EMBL" id="BARU01010626">
    <property type="protein sequence ID" value="GAH35245.1"/>
    <property type="molecule type" value="Genomic_DNA"/>
</dbReference>
<organism evidence="4">
    <name type="scientific">marine sediment metagenome</name>
    <dbReference type="NCBI Taxonomy" id="412755"/>
    <lineage>
        <taxon>unclassified sequences</taxon>
        <taxon>metagenomes</taxon>
        <taxon>ecological metagenomes</taxon>
    </lineage>
</organism>